<keyword evidence="8" id="KW-0325">Glycoprotein</keyword>
<dbReference type="PROSITE" id="PS50262">
    <property type="entry name" value="G_PROTEIN_RECEP_F1_2"/>
    <property type="match status" value="1"/>
</dbReference>
<keyword evidence="9" id="KW-0807">Transducer</keyword>
<keyword evidence="2" id="KW-1003">Cell membrane</keyword>
<keyword evidence="5" id="KW-0297">G-protein coupled receptor</keyword>
<organism evidence="12 13">
    <name type="scientific">Porites evermanni</name>
    <dbReference type="NCBI Taxonomy" id="104178"/>
    <lineage>
        <taxon>Eukaryota</taxon>
        <taxon>Metazoa</taxon>
        <taxon>Cnidaria</taxon>
        <taxon>Anthozoa</taxon>
        <taxon>Hexacorallia</taxon>
        <taxon>Scleractinia</taxon>
        <taxon>Fungiina</taxon>
        <taxon>Poritidae</taxon>
        <taxon>Porites</taxon>
    </lineage>
</organism>
<evidence type="ECO:0000256" key="4">
    <source>
        <dbReference type="ARBA" id="ARBA00022989"/>
    </source>
</evidence>
<dbReference type="PANTHER" id="PTHR24246:SF27">
    <property type="entry name" value="ADENOSINE RECEPTOR, ISOFORM A"/>
    <property type="match status" value="1"/>
</dbReference>
<evidence type="ECO:0000256" key="1">
    <source>
        <dbReference type="ARBA" id="ARBA00004651"/>
    </source>
</evidence>
<comment type="caution">
    <text evidence="12">The sequence shown here is derived from an EMBL/GenBank/DDBJ whole genome shotgun (WGS) entry which is preliminary data.</text>
</comment>
<feature type="domain" description="G-protein coupled receptors family 1 profile" evidence="11">
    <location>
        <begin position="41"/>
        <end position="287"/>
    </location>
</feature>
<evidence type="ECO:0000256" key="2">
    <source>
        <dbReference type="ARBA" id="ARBA00022475"/>
    </source>
</evidence>
<keyword evidence="7" id="KW-0675">Receptor</keyword>
<evidence type="ECO:0000256" key="7">
    <source>
        <dbReference type="ARBA" id="ARBA00023170"/>
    </source>
</evidence>
<dbReference type="PRINTS" id="PR00237">
    <property type="entry name" value="GPCRRHODOPSN"/>
</dbReference>
<feature type="transmembrane region" description="Helical" evidence="10">
    <location>
        <begin position="236"/>
        <end position="259"/>
    </location>
</feature>
<dbReference type="Gene3D" id="1.20.1070.10">
    <property type="entry name" value="Rhodopsin 7-helix transmembrane proteins"/>
    <property type="match status" value="1"/>
</dbReference>
<protein>
    <recommendedName>
        <fullName evidence="11">G-protein coupled receptors family 1 profile domain-containing protein</fullName>
    </recommendedName>
</protein>
<dbReference type="Pfam" id="PF00001">
    <property type="entry name" value="7tm_1"/>
    <property type="match status" value="1"/>
</dbReference>
<feature type="transmembrane region" description="Helical" evidence="10">
    <location>
        <begin position="179"/>
        <end position="199"/>
    </location>
</feature>
<keyword evidence="13" id="KW-1185">Reference proteome</keyword>
<evidence type="ECO:0000256" key="5">
    <source>
        <dbReference type="ARBA" id="ARBA00023040"/>
    </source>
</evidence>
<comment type="subcellular location">
    <subcellularLocation>
        <location evidence="1">Cell membrane</location>
        <topology evidence="1">Multi-pass membrane protein</topology>
    </subcellularLocation>
</comment>
<evidence type="ECO:0000256" key="3">
    <source>
        <dbReference type="ARBA" id="ARBA00022692"/>
    </source>
</evidence>
<evidence type="ECO:0000313" key="13">
    <source>
        <dbReference type="Proteomes" id="UP001159427"/>
    </source>
</evidence>
<feature type="transmembrane region" description="Helical" evidence="10">
    <location>
        <begin position="109"/>
        <end position="131"/>
    </location>
</feature>
<feature type="transmembrane region" description="Helical" evidence="10">
    <location>
        <begin position="23"/>
        <end position="50"/>
    </location>
</feature>
<feature type="transmembrane region" description="Helical" evidence="10">
    <location>
        <begin position="152"/>
        <end position="173"/>
    </location>
</feature>
<evidence type="ECO:0000259" key="11">
    <source>
        <dbReference type="PROSITE" id="PS50262"/>
    </source>
</evidence>
<feature type="transmembrane region" description="Helical" evidence="10">
    <location>
        <begin position="265"/>
        <end position="289"/>
    </location>
</feature>
<gene>
    <name evidence="12" type="ORF">PEVE_00003457</name>
</gene>
<evidence type="ECO:0000256" key="8">
    <source>
        <dbReference type="ARBA" id="ARBA00023180"/>
    </source>
</evidence>
<sequence length="334" mass="37778">MKIQICNKRLEELIKLAEFHGAFMVSLCALNFLFCIVAIFGNVLVITALWKASSVPESLKRLFLSLAVSDLAVGLSVQPMHGAIIAVILNNVESRSYNFQASLCPTIVTIYLSSAYLFSVASFLSIVFTAVDRLLALSFHLRYHELVTCKRVEAVIGIMWLTSFLVTVVYIALPNYNDIVAVVLELLGISVTTAAYFKIYRIARYHQNKIHCQRQVAIDVETLNTARVKRSAYNAFFVYALFLACYIPNVFCGILLNVFTSSMAFIIAFYITIFLIYLNSSVNILVYCWRFREIRLIVKTTFCKMICQLSEQESPRTTAEISTVQLVREIPTKT</sequence>
<keyword evidence="6 10" id="KW-0472">Membrane</keyword>
<dbReference type="InterPro" id="IPR017452">
    <property type="entry name" value="GPCR_Rhodpsn_7TM"/>
</dbReference>
<proteinExistence type="predicted"/>
<name>A0ABN8Q9C3_9CNID</name>
<dbReference type="CDD" id="cd00637">
    <property type="entry name" value="7tm_classA_rhodopsin-like"/>
    <property type="match status" value="1"/>
</dbReference>
<dbReference type="PANTHER" id="PTHR24246">
    <property type="entry name" value="OLFACTORY RECEPTOR AND ADENOSINE RECEPTOR"/>
    <property type="match status" value="1"/>
</dbReference>
<accession>A0ABN8Q9C3</accession>
<dbReference type="InterPro" id="IPR000276">
    <property type="entry name" value="GPCR_Rhodpsn"/>
</dbReference>
<dbReference type="SUPFAM" id="SSF81321">
    <property type="entry name" value="Family A G protein-coupled receptor-like"/>
    <property type="match status" value="1"/>
</dbReference>
<keyword evidence="4 10" id="KW-1133">Transmembrane helix</keyword>
<dbReference type="EMBL" id="CALNXI010001204">
    <property type="protein sequence ID" value="CAH3159972.1"/>
    <property type="molecule type" value="Genomic_DNA"/>
</dbReference>
<dbReference type="Proteomes" id="UP001159427">
    <property type="component" value="Unassembled WGS sequence"/>
</dbReference>
<keyword evidence="3 10" id="KW-0812">Transmembrane</keyword>
<reference evidence="12 13" key="1">
    <citation type="submission" date="2022-05" db="EMBL/GenBank/DDBJ databases">
        <authorList>
            <consortium name="Genoscope - CEA"/>
            <person name="William W."/>
        </authorList>
    </citation>
    <scope>NUCLEOTIDE SEQUENCE [LARGE SCALE GENOMIC DNA]</scope>
</reference>
<evidence type="ECO:0000256" key="10">
    <source>
        <dbReference type="SAM" id="Phobius"/>
    </source>
</evidence>
<evidence type="ECO:0000256" key="9">
    <source>
        <dbReference type="ARBA" id="ARBA00023224"/>
    </source>
</evidence>
<evidence type="ECO:0000313" key="12">
    <source>
        <dbReference type="EMBL" id="CAH3159972.1"/>
    </source>
</evidence>
<evidence type="ECO:0000256" key="6">
    <source>
        <dbReference type="ARBA" id="ARBA00023136"/>
    </source>
</evidence>